<dbReference type="SUPFAM" id="SSF46565">
    <property type="entry name" value="Chaperone J-domain"/>
    <property type="match status" value="1"/>
</dbReference>
<proteinExistence type="predicted"/>
<organism evidence="2 3">
    <name type="scientific">Romanomermis culicivorax</name>
    <name type="common">Nematode worm</name>
    <dbReference type="NCBI Taxonomy" id="13658"/>
    <lineage>
        <taxon>Eukaryota</taxon>
        <taxon>Metazoa</taxon>
        <taxon>Ecdysozoa</taxon>
        <taxon>Nematoda</taxon>
        <taxon>Enoplea</taxon>
        <taxon>Dorylaimia</taxon>
        <taxon>Mermithida</taxon>
        <taxon>Mermithoidea</taxon>
        <taxon>Mermithidae</taxon>
        <taxon>Romanomermis</taxon>
    </lineage>
</organism>
<dbReference type="InterPro" id="IPR052812">
    <property type="entry name" value="Plant_DnaJ_domain"/>
</dbReference>
<keyword evidence="2" id="KW-1185">Reference proteome</keyword>
<dbReference type="WBParaSite" id="nRc.2.0.1.t19724-RA">
    <property type="protein sequence ID" value="nRc.2.0.1.t19724-RA"/>
    <property type="gene ID" value="nRc.2.0.1.g19724"/>
</dbReference>
<dbReference type="AlphaFoldDB" id="A0A915J0U5"/>
<dbReference type="InterPro" id="IPR001623">
    <property type="entry name" value="DnaJ_domain"/>
</dbReference>
<dbReference type="PANTHER" id="PTHR44272:SF3">
    <property type="entry name" value="J DOMAIN-CONTAINING PROTEIN"/>
    <property type="match status" value="1"/>
</dbReference>
<dbReference type="OMA" id="CHREQVP"/>
<dbReference type="Proteomes" id="UP000887565">
    <property type="component" value="Unplaced"/>
</dbReference>
<evidence type="ECO:0000313" key="2">
    <source>
        <dbReference type="Proteomes" id="UP000887565"/>
    </source>
</evidence>
<sequence>MPGSKSNSPKKGDEKRRDFYEVLGVEKSASESQIKNSYRKLAMKYHPDKNPSDHTAAEKFKEVSIAYAVLSDPNKRR</sequence>
<evidence type="ECO:0000313" key="3">
    <source>
        <dbReference type="WBParaSite" id="nRc.2.0.1.t19724-RA"/>
    </source>
</evidence>
<dbReference type="SMART" id="SM00271">
    <property type="entry name" value="DnaJ"/>
    <property type="match status" value="1"/>
</dbReference>
<dbReference type="PROSITE" id="PS50076">
    <property type="entry name" value="DNAJ_2"/>
    <property type="match status" value="1"/>
</dbReference>
<feature type="domain" description="J" evidence="1">
    <location>
        <begin position="18"/>
        <end position="77"/>
    </location>
</feature>
<dbReference type="InterPro" id="IPR036869">
    <property type="entry name" value="J_dom_sf"/>
</dbReference>
<reference evidence="3" key="1">
    <citation type="submission" date="2022-11" db="UniProtKB">
        <authorList>
            <consortium name="WormBaseParasite"/>
        </authorList>
    </citation>
    <scope>IDENTIFICATION</scope>
</reference>
<dbReference type="CDD" id="cd06257">
    <property type="entry name" value="DnaJ"/>
    <property type="match status" value="1"/>
</dbReference>
<accession>A0A915J0U5</accession>
<dbReference type="Pfam" id="PF00226">
    <property type="entry name" value="DnaJ"/>
    <property type="match status" value="1"/>
</dbReference>
<dbReference type="Gene3D" id="1.10.287.110">
    <property type="entry name" value="DnaJ domain"/>
    <property type="match status" value="1"/>
</dbReference>
<evidence type="ECO:0000259" key="1">
    <source>
        <dbReference type="PROSITE" id="PS50076"/>
    </source>
</evidence>
<dbReference type="PRINTS" id="PR00625">
    <property type="entry name" value="JDOMAIN"/>
</dbReference>
<protein>
    <submittedName>
        <fullName evidence="3">J domain-containing protein</fullName>
    </submittedName>
</protein>
<name>A0A915J0U5_ROMCU</name>
<dbReference type="PANTHER" id="PTHR44272">
    <property type="entry name" value="DNAJ DOMAIN (PROKARYOTIC HEAT SHOCK PROTEIN)"/>
    <property type="match status" value="1"/>
</dbReference>